<keyword evidence="1" id="KW-0560">Oxidoreductase</keyword>
<dbReference type="Gene3D" id="3.40.50.720">
    <property type="entry name" value="NAD(P)-binding Rossmann-like Domain"/>
    <property type="match status" value="1"/>
</dbReference>
<keyword evidence="5" id="KW-1185">Reference proteome</keyword>
<protein>
    <submittedName>
        <fullName evidence="4">NADP oxidoreductase</fullName>
    </submittedName>
</protein>
<organism evidence="4 5">
    <name type="scientific">Caballeronia mineralivorans PML1(12)</name>
    <dbReference type="NCBI Taxonomy" id="908627"/>
    <lineage>
        <taxon>Bacteria</taxon>
        <taxon>Pseudomonadati</taxon>
        <taxon>Pseudomonadota</taxon>
        <taxon>Betaproteobacteria</taxon>
        <taxon>Burkholderiales</taxon>
        <taxon>Burkholderiaceae</taxon>
        <taxon>Caballeronia</taxon>
    </lineage>
</organism>
<dbReference type="OrthoDB" id="5499754at2"/>
<dbReference type="AlphaFoldDB" id="A0A0J1D1N3"/>
<dbReference type="InterPro" id="IPR051267">
    <property type="entry name" value="STEAP_metalloreductase"/>
</dbReference>
<gene>
    <name evidence="4" type="ORF">EOS_07715</name>
</gene>
<feature type="domain" description="Pyrroline-5-carboxylate reductase catalytic N-terminal" evidence="3">
    <location>
        <begin position="2"/>
        <end position="93"/>
    </location>
</feature>
<feature type="compositionally biased region" description="Polar residues" evidence="2">
    <location>
        <begin position="214"/>
        <end position="223"/>
    </location>
</feature>
<sequence>MKIGIIGAGNIGRVLALRWVEHGHEVLIGNSRGPDTLGDVARETGAKPAELADVVRGAAVIVVTIPEKKVLNLPAGLFDDVPETTVVIDTGNYYPRERDGRIEGIESGMMESAWVAQQVGRPVIKVFNNIYADHLRNLGKPEGTPGRIALPVSGDNADAKAVVVQLVNEVGFDAVDNGGIEDSWRHQPGTPVYTKDFDKEGVKAGLQNAERTRTPQWTGTDKSPGSFDHPA</sequence>
<dbReference type="GO" id="GO:0016491">
    <property type="term" value="F:oxidoreductase activity"/>
    <property type="evidence" value="ECO:0007669"/>
    <property type="project" value="UniProtKB-KW"/>
</dbReference>
<dbReference type="InterPro" id="IPR036291">
    <property type="entry name" value="NAD(P)-bd_dom_sf"/>
</dbReference>
<dbReference type="SUPFAM" id="SSF51735">
    <property type="entry name" value="NAD(P)-binding Rossmann-fold domains"/>
    <property type="match status" value="1"/>
</dbReference>
<name>A0A0J1D1N3_9BURK</name>
<feature type="region of interest" description="Disordered" evidence="2">
    <location>
        <begin position="181"/>
        <end position="231"/>
    </location>
</feature>
<evidence type="ECO:0000259" key="3">
    <source>
        <dbReference type="Pfam" id="PF03807"/>
    </source>
</evidence>
<accession>A0A0J1D1N3</accession>
<evidence type="ECO:0000256" key="2">
    <source>
        <dbReference type="SAM" id="MobiDB-lite"/>
    </source>
</evidence>
<dbReference type="PANTHER" id="PTHR14239:SF10">
    <property type="entry name" value="REDUCTASE"/>
    <property type="match status" value="1"/>
</dbReference>
<reference evidence="4 5" key="1">
    <citation type="journal article" date="2015" name="Genome Announc.">
        <title>Draft Genome Sequence of Burkholderia sp. Strain PML1(12), an Ectomycorrhizosphere-Inhabiting Bacterium with Effective Mineral-Weathering Ability.</title>
        <authorList>
            <person name="Uroz S."/>
            <person name="Oger P."/>
        </authorList>
    </citation>
    <scope>NUCLEOTIDE SEQUENCE [LARGE SCALE GENOMIC DNA]</scope>
    <source>
        <strain evidence="5">PML1(12)</strain>
    </source>
</reference>
<evidence type="ECO:0000313" key="5">
    <source>
        <dbReference type="Proteomes" id="UP000035963"/>
    </source>
</evidence>
<dbReference type="EMBL" id="AEJF01000062">
    <property type="protein sequence ID" value="KLU26654.1"/>
    <property type="molecule type" value="Genomic_DNA"/>
</dbReference>
<dbReference type="InterPro" id="IPR028939">
    <property type="entry name" value="P5C_Rdtase_cat_N"/>
</dbReference>
<proteinExistence type="predicted"/>
<dbReference type="Proteomes" id="UP000035963">
    <property type="component" value="Unassembled WGS sequence"/>
</dbReference>
<evidence type="ECO:0000256" key="1">
    <source>
        <dbReference type="ARBA" id="ARBA00023002"/>
    </source>
</evidence>
<comment type="caution">
    <text evidence="4">The sequence shown here is derived from an EMBL/GenBank/DDBJ whole genome shotgun (WGS) entry which is preliminary data.</text>
</comment>
<dbReference type="RefSeq" id="WP_047846031.1">
    <property type="nucleotide sequence ID" value="NZ_AEJF01000062.1"/>
</dbReference>
<evidence type="ECO:0000313" key="4">
    <source>
        <dbReference type="EMBL" id="KLU26654.1"/>
    </source>
</evidence>
<dbReference type="PANTHER" id="PTHR14239">
    <property type="entry name" value="DUDULIN-RELATED"/>
    <property type="match status" value="1"/>
</dbReference>
<dbReference type="PATRIC" id="fig|908627.4.peg.1704"/>
<dbReference type="Pfam" id="PF03807">
    <property type="entry name" value="F420_oxidored"/>
    <property type="match status" value="1"/>
</dbReference>